<evidence type="ECO:0000313" key="1">
    <source>
        <dbReference type="EMBL" id="GBL89398.1"/>
    </source>
</evidence>
<reference evidence="1 2" key="1">
    <citation type="journal article" date="2019" name="Sci. Rep.">
        <title>Orb-weaving spider Araneus ventricosus genome elucidates the spidroin gene catalogue.</title>
        <authorList>
            <person name="Kono N."/>
            <person name="Nakamura H."/>
            <person name="Ohtoshi R."/>
            <person name="Moran D.A.P."/>
            <person name="Shinohara A."/>
            <person name="Yoshida Y."/>
            <person name="Fujiwara M."/>
            <person name="Mori M."/>
            <person name="Tomita M."/>
            <person name="Arakawa K."/>
        </authorList>
    </citation>
    <scope>NUCLEOTIDE SEQUENCE [LARGE SCALE GENOMIC DNA]</scope>
</reference>
<comment type="caution">
    <text evidence="1">The sequence shown here is derived from an EMBL/GenBank/DDBJ whole genome shotgun (WGS) entry which is preliminary data.</text>
</comment>
<gene>
    <name evidence="1" type="ORF">AVEN_225910_1</name>
</gene>
<dbReference type="EMBL" id="BGPR01000064">
    <property type="protein sequence ID" value="GBL89398.1"/>
    <property type="molecule type" value="Genomic_DNA"/>
</dbReference>
<proteinExistence type="predicted"/>
<dbReference type="OrthoDB" id="10508436at2759"/>
<accession>A0A4Y2BBG6</accession>
<protein>
    <submittedName>
        <fullName evidence="1">Uncharacterized protein</fullName>
    </submittedName>
</protein>
<dbReference type="Proteomes" id="UP000499080">
    <property type="component" value="Unassembled WGS sequence"/>
</dbReference>
<dbReference type="AlphaFoldDB" id="A0A4Y2BBG6"/>
<evidence type="ECO:0000313" key="2">
    <source>
        <dbReference type="Proteomes" id="UP000499080"/>
    </source>
</evidence>
<sequence>MHLNVVTGYVKPVAMIRYRMHDARWVKAFRAFRNETILIAHSSTGDQHCEWSDFHRQSIDCPGIILRSWFQSSNAVAHTDEMS</sequence>
<organism evidence="1 2">
    <name type="scientific">Araneus ventricosus</name>
    <name type="common">Orbweaver spider</name>
    <name type="synonym">Epeira ventricosa</name>
    <dbReference type="NCBI Taxonomy" id="182803"/>
    <lineage>
        <taxon>Eukaryota</taxon>
        <taxon>Metazoa</taxon>
        <taxon>Ecdysozoa</taxon>
        <taxon>Arthropoda</taxon>
        <taxon>Chelicerata</taxon>
        <taxon>Arachnida</taxon>
        <taxon>Araneae</taxon>
        <taxon>Araneomorphae</taxon>
        <taxon>Entelegynae</taxon>
        <taxon>Araneoidea</taxon>
        <taxon>Araneidae</taxon>
        <taxon>Araneus</taxon>
    </lineage>
</organism>
<keyword evidence="2" id="KW-1185">Reference proteome</keyword>
<name>A0A4Y2BBG6_ARAVE</name>